<gene>
    <name evidence="2" type="ORF">OHC33_005123</name>
</gene>
<feature type="region of interest" description="Disordered" evidence="1">
    <location>
        <begin position="50"/>
        <end position="120"/>
    </location>
</feature>
<accession>A0AAN8EEP0</accession>
<feature type="compositionally biased region" description="Basic and acidic residues" evidence="1">
    <location>
        <begin position="350"/>
        <end position="376"/>
    </location>
</feature>
<feature type="compositionally biased region" description="Polar residues" evidence="1">
    <location>
        <begin position="329"/>
        <end position="338"/>
    </location>
</feature>
<dbReference type="Proteomes" id="UP001316803">
    <property type="component" value="Unassembled WGS sequence"/>
</dbReference>
<feature type="compositionally biased region" description="Polar residues" evidence="1">
    <location>
        <begin position="308"/>
        <end position="317"/>
    </location>
</feature>
<protein>
    <recommendedName>
        <fullName evidence="4">Spindle pole body-associated protein cut12 domain-containing protein</fullName>
    </recommendedName>
</protein>
<dbReference type="AlphaFoldDB" id="A0AAN8EEP0"/>
<feature type="compositionally biased region" description="Basic and acidic residues" evidence="1">
    <location>
        <begin position="440"/>
        <end position="452"/>
    </location>
</feature>
<feature type="compositionally biased region" description="Basic and acidic residues" evidence="1">
    <location>
        <begin position="238"/>
        <end position="247"/>
    </location>
</feature>
<name>A0AAN8EEP0_9EURO</name>
<sequence length="466" mass="53427">MDETRIDAAPTPAHVFAYRAFRSVFVRSPDSSPVRPQSRREYGIFDYEQDREKENIRSSPARPSRFVTSPVKTKRKDGEINAPGFDQELKLTPKRQKTVPVSPTKSILKNPHAPTPRRAELRDVTVTFKDLRKSMSPEASRGLPVRVRSQPAMRTLLEDIAQQKTMPTVETKTALVPRVPAPAIQPKVSTQDSGFDLDKYKAQTEKEMRRLIKYGQKWKEQARRQDEENAKLRSLLEETRKENERLQKKIVQVQETKESEMTRSSLKPTAKEAEQSKKRSEIEANVQGTPKIDPKHRPQQEYSRPKTNRQSSLQQKMNELEELQPSPPNNHTDNPPQDTEQRPRQQSLKKKIDLLKDATTEKERDSLHKAQAERENVLTTKQPVDLASNEQSLEQDVQKLSLPVRTASLSAAEDRKVAARERLRLKREARAASSQAILSAEDKQKKVHESSKLEIDESQFDWAAMA</sequence>
<dbReference type="EMBL" id="JAKLMC020000010">
    <property type="protein sequence ID" value="KAK5953853.1"/>
    <property type="molecule type" value="Genomic_DNA"/>
</dbReference>
<feature type="compositionally biased region" description="Polar residues" evidence="1">
    <location>
        <begin position="377"/>
        <end position="395"/>
    </location>
</feature>
<feature type="region of interest" description="Disordered" evidence="1">
    <location>
        <begin position="238"/>
        <end position="395"/>
    </location>
</feature>
<evidence type="ECO:0000313" key="2">
    <source>
        <dbReference type="EMBL" id="KAK5953853.1"/>
    </source>
</evidence>
<reference evidence="2 3" key="1">
    <citation type="submission" date="2022-12" db="EMBL/GenBank/DDBJ databases">
        <title>Genomic features and morphological characterization of a novel Knufia sp. strain isolated from spacecraft assembly facility.</title>
        <authorList>
            <person name="Teixeira M."/>
            <person name="Chander A.M."/>
            <person name="Stajich J.E."/>
            <person name="Venkateswaran K."/>
        </authorList>
    </citation>
    <scope>NUCLEOTIDE SEQUENCE [LARGE SCALE GENOMIC DNA]</scope>
    <source>
        <strain evidence="2 3">FJI-L2-BK-P2</strain>
    </source>
</reference>
<feature type="region of interest" description="Disordered" evidence="1">
    <location>
        <begin position="429"/>
        <end position="452"/>
    </location>
</feature>
<keyword evidence="3" id="KW-1185">Reference proteome</keyword>
<feature type="compositionally biased region" description="Basic and acidic residues" evidence="1">
    <location>
        <begin position="269"/>
        <end position="282"/>
    </location>
</feature>
<proteinExistence type="predicted"/>
<evidence type="ECO:0000313" key="3">
    <source>
        <dbReference type="Proteomes" id="UP001316803"/>
    </source>
</evidence>
<evidence type="ECO:0000256" key="1">
    <source>
        <dbReference type="SAM" id="MobiDB-lite"/>
    </source>
</evidence>
<evidence type="ECO:0008006" key="4">
    <source>
        <dbReference type="Google" id="ProtNLM"/>
    </source>
</evidence>
<organism evidence="2 3">
    <name type="scientific">Knufia fluminis</name>
    <dbReference type="NCBI Taxonomy" id="191047"/>
    <lineage>
        <taxon>Eukaryota</taxon>
        <taxon>Fungi</taxon>
        <taxon>Dikarya</taxon>
        <taxon>Ascomycota</taxon>
        <taxon>Pezizomycotina</taxon>
        <taxon>Eurotiomycetes</taxon>
        <taxon>Chaetothyriomycetidae</taxon>
        <taxon>Chaetothyriales</taxon>
        <taxon>Trichomeriaceae</taxon>
        <taxon>Knufia</taxon>
    </lineage>
</organism>
<comment type="caution">
    <text evidence="2">The sequence shown here is derived from an EMBL/GenBank/DDBJ whole genome shotgun (WGS) entry which is preliminary data.</text>
</comment>